<dbReference type="PANTHER" id="PTHR23503">
    <property type="entry name" value="SOLUTE CARRIER FAMILY 2"/>
    <property type="match status" value="1"/>
</dbReference>
<keyword evidence="9" id="KW-1185">Reference proteome</keyword>
<feature type="transmembrane region" description="Helical" evidence="6">
    <location>
        <begin position="368"/>
        <end position="389"/>
    </location>
</feature>
<feature type="transmembrane region" description="Helical" evidence="6">
    <location>
        <begin position="59"/>
        <end position="78"/>
    </location>
</feature>
<dbReference type="NCBIfam" id="TIGR00879">
    <property type="entry name" value="SP"/>
    <property type="match status" value="1"/>
</dbReference>
<evidence type="ECO:0000256" key="7">
    <source>
        <dbReference type="SAM" id="SignalP"/>
    </source>
</evidence>
<evidence type="ECO:0000256" key="4">
    <source>
        <dbReference type="ARBA" id="ARBA00023136"/>
    </source>
</evidence>
<organism evidence="9 10">
    <name type="scientific">Panagrellus redivivus</name>
    <name type="common">Microworm</name>
    <dbReference type="NCBI Taxonomy" id="6233"/>
    <lineage>
        <taxon>Eukaryota</taxon>
        <taxon>Metazoa</taxon>
        <taxon>Ecdysozoa</taxon>
        <taxon>Nematoda</taxon>
        <taxon>Chromadorea</taxon>
        <taxon>Rhabditida</taxon>
        <taxon>Tylenchina</taxon>
        <taxon>Panagrolaimomorpha</taxon>
        <taxon>Panagrolaimoidea</taxon>
        <taxon>Panagrolaimidae</taxon>
        <taxon>Panagrellus</taxon>
    </lineage>
</organism>
<dbReference type="InterPro" id="IPR005828">
    <property type="entry name" value="MFS_sugar_transport-like"/>
</dbReference>
<keyword evidence="5" id="KW-0813">Transport</keyword>
<reference evidence="10" key="2">
    <citation type="submission" date="2020-10" db="UniProtKB">
        <authorList>
            <consortium name="WormBaseParasite"/>
        </authorList>
    </citation>
    <scope>IDENTIFICATION</scope>
</reference>
<dbReference type="SUPFAM" id="SSF103473">
    <property type="entry name" value="MFS general substrate transporter"/>
    <property type="match status" value="1"/>
</dbReference>
<feature type="chain" id="PRO_5028988399" evidence="7">
    <location>
        <begin position="31"/>
        <end position="494"/>
    </location>
</feature>
<feature type="transmembrane region" description="Helical" evidence="6">
    <location>
        <begin position="334"/>
        <end position="356"/>
    </location>
</feature>
<evidence type="ECO:0000256" key="5">
    <source>
        <dbReference type="RuleBase" id="RU003346"/>
    </source>
</evidence>
<evidence type="ECO:0000256" key="3">
    <source>
        <dbReference type="ARBA" id="ARBA00022989"/>
    </source>
</evidence>
<dbReference type="InterPro" id="IPR036259">
    <property type="entry name" value="MFS_trans_sf"/>
</dbReference>
<dbReference type="PROSITE" id="PS00217">
    <property type="entry name" value="SUGAR_TRANSPORT_2"/>
    <property type="match status" value="1"/>
</dbReference>
<accession>A0A7E4VV84</accession>
<dbReference type="InterPro" id="IPR045263">
    <property type="entry name" value="GLUT"/>
</dbReference>
<feature type="transmembrane region" description="Helical" evidence="6">
    <location>
        <begin position="303"/>
        <end position="322"/>
    </location>
</feature>
<feature type="transmembrane region" description="Helical" evidence="6">
    <location>
        <begin position="401"/>
        <end position="422"/>
    </location>
</feature>
<feature type="domain" description="Major facilitator superfamily (MFS) profile" evidence="8">
    <location>
        <begin position="10"/>
        <end position="456"/>
    </location>
</feature>
<comment type="subcellular location">
    <subcellularLocation>
        <location evidence="1">Membrane</location>
        <topology evidence="1">Multi-pass membrane protein</topology>
    </subcellularLocation>
</comment>
<keyword evidence="7" id="KW-0732">Signal</keyword>
<evidence type="ECO:0000313" key="9">
    <source>
        <dbReference type="Proteomes" id="UP000492821"/>
    </source>
</evidence>
<dbReference type="InterPro" id="IPR003663">
    <property type="entry name" value="Sugar/inositol_transpt"/>
</dbReference>
<feature type="transmembrane region" description="Helical" evidence="6">
    <location>
        <begin position="90"/>
        <end position="112"/>
    </location>
</feature>
<feature type="transmembrane region" description="Helical" evidence="6">
    <location>
        <begin position="268"/>
        <end position="291"/>
    </location>
</feature>
<feature type="transmembrane region" description="Helical" evidence="6">
    <location>
        <begin position="150"/>
        <end position="171"/>
    </location>
</feature>
<name>A0A7E4VV84_PANRE</name>
<comment type="similarity">
    <text evidence="5">Belongs to the major facilitator superfamily. Sugar transporter (TC 2.A.1.1) family.</text>
</comment>
<dbReference type="InterPro" id="IPR005829">
    <property type="entry name" value="Sugar_transporter_CS"/>
</dbReference>
<evidence type="ECO:0000256" key="2">
    <source>
        <dbReference type="ARBA" id="ARBA00022692"/>
    </source>
</evidence>
<dbReference type="InterPro" id="IPR020846">
    <property type="entry name" value="MFS_dom"/>
</dbReference>
<dbReference type="Pfam" id="PF00083">
    <property type="entry name" value="Sugar_tr"/>
    <property type="match status" value="1"/>
</dbReference>
<proteinExistence type="inferred from homology"/>
<dbReference type="PROSITE" id="PS50850">
    <property type="entry name" value="MFS"/>
    <property type="match status" value="1"/>
</dbReference>
<dbReference type="PROSITE" id="PS00216">
    <property type="entry name" value="SUGAR_TRANSPORT_1"/>
    <property type="match status" value="1"/>
</dbReference>
<evidence type="ECO:0000256" key="1">
    <source>
        <dbReference type="ARBA" id="ARBA00004141"/>
    </source>
</evidence>
<protein>
    <submittedName>
        <fullName evidence="10">MFS domain-containing protein</fullName>
    </submittedName>
</protein>
<feature type="transmembrane region" description="Helical" evidence="6">
    <location>
        <begin position="183"/>
        <end position="202"/>
    </location>
</feature>
<feature type="signal peptide" evidence="7">
    <location>
        <begin position="1"/>
        <end position="30"/>
    </location>
</feature>
<feature type="transmembrane region" description="Helical" evidence="6">
    <location>
        <begin position="434"/>
        <end position="452"/>
    </location>
</feature>
<keyword evidence="2 6" id="KW-0812">Transmembrane</keyword>
<evidence type="ECO:0000256" key="6">
    <source>
        <dbReference type="SAM" id="Phobius"/>
    </source>
</evidence>
<dbReference type="GO" id="GO:0016020">
    <property type="term" value="C:membrane"/>
    <property type="evidence" value="ECO:0007669"/>
    <property type="project" value="UniProtKB-SubCell"/>
</dbReference>
<evidence type="ECO:0000259" key="8">
    <source>
        <dbReference type="PROSITE" id="PS50850"/>
    </source>
</evidence>
<dbReference type="Proteomes" id="UP000492821">
    <property type="component" value="Unassembled WGS sequence"/>
</dbReference>
<reference evidence="9" key="1">
    <citation type="journal article" date="2013" name="Genetics">
        <title>The draft genome and transcriptome of Panagrellus redivivus are shaped by the harsh demands of a free-living lifestyle.</title>
        <authorList>
            <person name="Srinivasan J."/>
            <person name="Dillman A.R."/>
            <person name="Macchietto M.G."/>
            <person name="Heikkinen L."/>
            <person name="Lakso M."/>
            <person name="Fracchia K.M."/>
            <person name="Antoshechkin I."/>
            <person name="Mortazavi A."/>
            <person name="Wong G."/>
            <person name="Sternberg P.W."/>
        </authorList>
    </citation>
    <scope>NUCLEOTIDE SEQUENCE [LARGE SCALE GENOMIC DNA]</scope>
    <source>
        <strain evidence="9">MT8872</strain>
    </source>
</reference>
<dbReference type="PRINTS" id="PR00171">
    <property type="entry name" value="SUGRTRNSPORT"/>
</dbReference>
<keyword evidence="4 6" id="KW-0472">Membrane</keyword>
<dbReference type="AlphaFoldDB" id="A0A7E4VV84"/>
<sequence length="494" mass="54363">MGYKPVHSCSMLMTALGSSFLLYSVAVVNPVQDVICNWLDGVYNERYHGFLGEAYLNDVWSVIVACLPLGAIFGALSTKIVAEKLGRRNGLVFNGVLAVAGSLSSLVCKPLHMPELLILGRLLHGFAMGLASGLAPMYMMEITLCRHRGIAGSVHQVAVAFADWFSLFMGLPEIFGGKENWQYALAFPGILSALMVCVLPFMPESPKYLIRKKTSEKARKAAEKLVNPVEANDFIKKLEKEKMEDFENHEGKNVYAQFITDSKLRGKIMVTILGILAQQATGCGAVFAFSTYMFVNVGIEGQLARFATVAIGIVYFLFTLMSSGLIERVGRRRLLLTQLFICGTSLASISFCTYMQEKNENPLYSYSAIASMIVYMAAYGLGSPVPWMIPNELFTTKHRSAAVTVSTFTCWTIMFIVSLTFMPLQQKLGMAFSYLPFVGATFACAIALYFFLGETRHRENPVSLEAPERQSIGNLSKDTVMTAGSDESIEPTTV</sequence>
<feature type="transmembrane region" description="Helical" evidence="6">
    <location>
        <begin position="118"/>
        <end position="138"/>
    </location>
</feature>
<dbReference type="WBParaSite" id="Pan_g3223.t1">
    <property type="protein sequence ID" value="Pan_g3223.t1"/>
    <property type="gene ID" value="Pan_g3223"/>
</dbReference>
<keyword evidence="3 6" id="KW-1133">Transmembrane helix</keyword>
<evidence type="ECO:0000313" key="10">
    <source>
        <dbReference type="WBParaSite" id="Pan_g3223.t1"/>
    </source>
</evidence>
<dbReference type="GO" id="GO:0015149">
    <property type="term" value="F:hexose transmembrane transporter activity"/>
    <property type="evidence" value="ECO:0007669"/>
    <property type="project" value="TreeGrafter"/>
</dbReference>
<dbReference type="Gene3D" id="1.20.1250.20">
    <property type="entry name" value="MFS general substrate transporter like domains"/>
    <property type="match status" value="1"/>
</dbReference>
<dbReference type="PANTHER" id="PTHR23503:SF121">
    <property type="entry name" value="MAJOR FACILITATOR SUPERFAMILY (MFS) PROFILE DOMAIN-CONTAINING PROTEIN"/>
    <property type="match status" value="1"/>
</dbReference>